<sequence length="156" mass="17833">MKMENKSNLKDLLPVCSIVLVIGFSLNLIWENAQAPLYRGYNGFFGHFWTCLVASVIDALVLLLLYTLFAVLNRSLYWPLNVKPWQYGLLALFGGLLAVWFEKWALAGEQWAYTDEMPIVPVFDVGLLPFLQLLLLPGLTFYISATTAKLNLFRRR</sequence>
<comment type="caution">
    <text evidence="2">The sequence shown here is derived from an EMBL/GenBank/DDBJ whole genome shotgun (WGS) entry which is preliminary data.</text>
</comment>
<evidence type="ECO:0000313" key="2">
    <source>
        <dbReference type="EMBL" id="GAA4429695.1"/>
    </source>
</evidence>
<dbReference type="Proteomes" id="UP001500552">
    <property type="component" value="Unassembled WGS sequence"/>
</dbReference>
<feature type="transmembrane region" description="Helical" evidence="1">
    <location>
        <begin position="12"/>
        <end position="30"/>
    </location>
</feature>
<name>A0ABP8LHA7_9BACT</name>
<keyword evidence="1" id="KW-1133">Transmembrane helix</keyword>
<protein>
    <submittedName>
        <fullName evidence="2">Uncharacterized protein</fullName>
    </submittedName>
</protein>
<accession>A0ABP8LHA7</accession>
<feature type="transmembrane region" description="Helical" evidence="1">
    <location>
        <begin position="121"/>
        <end position="145"/>
    </location>
</feature>
<feature type="transmembrane region" description="Helical" evidence="1">
    <location>
        <begin position="84"/>
        <end position="101"/>
    </location>
</feature>
<evidence type="ECO:0000256" key="1">
    <source>
        <dbReference type="SAM" id="Phobius"/>
    </source>
</evidence>
<keyword evidence="3" id="KW-1185">Reference proteome</keyword>
<dbReference type="RefSeq" id="WP_345158071.1">
    <property type="nucleotide sequence ID" value="NZ_BAABHC010000005.1"/>
</dbReference>
<keyword evidence="1" id="KW-0812">Transmembrane</keyword>
<reference evidence="3" key="1">
    <citation type="journal article" date="2019" name="Int. J. Syst. Evol. Microbiol.">
        <title>The Global Catalogue of Microorganisms (GCM) 10K type strain sequencing project: providing services to taxonomists for standard genome sequencing and annotation.</title>
        <authorList>
            <consortium name="The Broad Institute Genomics Platform"/>
            <consortium name="The Broad Institute Genome Sequencing Center for Infectious Disease"/>
            <person name="Wu L."/>
            <person name="Ma J."/>
        </authorList>
    </citation>
    <scope>NUCLEOTIDE SEQUENCE [LARGE SCALE GENOMIC DNA]</scope>
    <source>
        <strain evidence="3">JCM 17926</strain>
    </source>
</reference>
<organism evidence="2 3">
    <name type="scientific">Pontibacter saemangeumensis</name>
    <dbReference type="NCBI Taxonomy" id="1084525"/>
    <lineage>
        <taxon>Bacteria</taxon>
        <taxon>Pseudomonadati</taxon>
        <taxon>Bacteroidota</taxon>
        <taxon>Cytophagia</taxon>
        <taxon>Cytophagales</taxon>
        <taxon>Hymenobacteraceae</taxon>
        <taxon>Pontibacter</taxon>
    </lineage>
</organism>
<feature type="transmembrane region" description="Helical" evidence="1">
    <location>
        <begin position="46"/>
        <end position="72"/>
    </location>
</feature>
<evidence type="ECO:0000313" key="3">
    <source>
        <dbReference type="Proteomes" id="UP001500552"/>
    </source>
</evidence>
<gene>
    <name evidence="2" type="ORF">GCM10023188_15430</name>
</gene>
<proteinExistence type="predicted"/>
<dbReference type="EMBL" id="BAABHC010000005">
    <property type="protein sequence ID" value="GAA4429695.1"/>
    <property type="molecule type" value="Genomic_DNA"/>
</dbReference>
<keyword evidence="1" id="KW-0472">Membrane</keyword>